<evidence type="ECO:0000256" key="5">
    <source>
        <dbReference type="ARBA" id="ARBA00023163"/>
    </source>
</evidence>
<dbReference type="PANTHER" id="PTHR43133:SF50">
    <property type="entry name" value="ECF RNA POLYMERASE SIGMA FACTOR SIGM"/>
    <property type="match status" value="1"/>
</dbReference>
<evidence type="ECO:0000256" key="2">
    <source>
        <dbReference type="ARBA" id="ARBA00023015"/>
    </source>
</evidence>
<dbReference type="Proteomes" id="UP001500888">
    <property type="component" value="Unassembled WGS sequence"/>
</dbReference>
<dbReference type="SUPFAM" id="SSF88946">
    <property type="entry name" value="Sigma2 domain of RNA polymerase sigma factors"/>
    <property type="match status" value="1"/>
</dbReference>
<reference evidence="10" key="1">
    <citation type="journal article" date="2019" name="Int. J. Syst. Evol. Microbiol.">
        <title>The Global Catalogue of Microorganisms (GCM) 10K type strain sequencing project: providing services to taxonomists for standard genome sequencing and annotation.</title>
        <authorList>
            <consortium name="The Broad Institute Genomics Platform"/>
            <consortium name="The Broad Institute Genome Sequencing Center for Infectious Disease"/>
            <person name="Wu L."/>
            <person name="Ma J."/>
        </authorList>
    </citation>
    <scope>NUCLEOTIDE SEQUENCE [LARGE SCALE GENOMIC DNA]</scope>
    <source>
        <strain evidence="10">JCM 16908</strain>
    </source>
</reference>
<dbReference type="InterPro" id="IPR014325">
    <property type="entry name" value="RNA_pol_sigma-E_actinobac"/>
</dbReference>
<dbReference type="SUPFAM" id="SSF88659">
    <property type="entry name" value="Sigma3 and sigma4 domains of RNA polymerase sigma factors"/>
    <property type="match status" value="1"/>
</dbReference>
<dbReference type="PANTHER" id="PTHR43133">
    <property type="entry name" value="RNA POLYMERASE ECF-TYPE SIGMA FACTO"/>
    <property type="match status" value="1"/>
</dbReference>
<dbReference type="CDD" id="cd06171">
    <property type="entry name" value="Sigma70_r4"/>
    <property type="match status" value="1"/>
</dbReference>
<protein>
    <recommendedName>
        <fullName evidence="11">SigE family RNA polymerase sigma factor</fullName>
    </recommendedName>
</protein>
<dbReference type="Pfam" id="PF04542">
    <property type="entry name" value="Sigma70_r2"/>
    <property type="match status" value="1"/>
</dbReference>
<dbReference type="InterPro" id="IPR014284">
    <property type="entry name" value="RNA_pol_sigma-70_dom"/>
</dbReference>
<keyword evidence="2" id="KW-0805">Transcription regulation</keyword>
<dbReference type="RefSeq" id="WP_344935160.1">
    <property type="nucleotide sequence ID" value="NZ_BAAAZR010000001.1"/>
</dbReference>
<feature type="region of interest" description="Disordered" evidence="6">
    <location>
        <begin position="162"/>
        <end position="182"/>
    </location>
</feature>
<comment type="caution">
    <text evidence="9">The sequence shown here is derived from an EMBL/GenBank/DDBJ whole genome shotgun (WGS) entry which is preliminary data.</text>
</comment>
<dbReference type="InterPro" id="IPR007627">
    <property type="entry name" value="RNA_pol_sigma70_r2"/>
</dbReference>
<evidence type="ECO:0000259" key="7">
    <source>
        <dbReference type="Pfam" id="PF04542"/>
    </source>
</evidence>
<dbReference type="EMBL" id="BAAAZR010000001">
    <property type="protein sequence ID" value="GAA3794348.1"/>
    <property type="molecule type" value="Genomic_DNA"/>
</dbReference>
<evidence type="ECO:0000313" key="10">
    <source>
        <dbReference type="Proteomes" id="UP001500888"/>
    </source>
</evidence>
<dbReference type="Gene3D" id="1.10.1740.10">
    <property type="match status" value="1"/>
</dbReference>
<feature type="compositionally biased region" description="Polar residues" evidence="6">
    <location>
        <begin position="172"/>
        <end position="182"/>
    </location>
</feature>
<comment type="similarity">
    <text evidence="1">Belongs to the sigma-70 factor family. ECF subfamily.</text>
</comment>
<dbReference type="InterPro" id="IPR036388">
    <property type="entry name" value="WH-like_DNA-bd_sf"/>
</dbReference>
<proteinExistence type="inferred from homology"/>
<feature type="domain" description="RNA polymerase sigma factor 70 region 4 type 2" evidence="8">
    <location>
        <begin position="103"/>
        <end position="154"/>
    </location>
</feature>
<feature type="domain" description="RNA polymerase sigma-70 region 2" evidence="7">
    <location>
        <begin position="20"/>
        <end position="78"/>
    </location>
</feature>
<dbReference type="InterPro" id="IPR039425">
    <property type="entry name" value="RNA_pol_sigma-70-like"/>
</dbReference>
<dbReference type="Pfam" id="PF08281">
    <property type="entry name" value="Sigma70_r4_2"/>
    <property type="match status" value="1"/>
</dbReference>
<evidence type="ECO:0000256" key="3">
    <source>
        <dbReference type="ARBA" id="ARBA00023082"/>
    </source>
</evidence>
<sequence length="182" mass="20550">MDLDAEFVAFVRRRGSHHLGTAVLLTGDWHAAEDLVQAALVKLYRVWSRLDTSGDPDAYLRRILVNTHRSWWRARWRRELPVANLPDRPGPADVGERHAVAEVVRHALAALPPRQRTALVLRYFEDLSEAQTAELMGCSIGSVKTHAHRGVQAMRRLLPDDLSEKVPGGRVNQDQDQGSEPW</sequence>
<evidence type="ECO:0000256" key="4">
    <source>
        <dbReference type="ARBA" id="ARBA00023125"/>
    </source>
</evidence>
<evidence type="ECO:0008006" key="11">
    <source>
        <dbReference type="Google" id="ProtNLM"/>
    </source>
</evidence>
<keyword evidence="4" id="KW-0238">DNA-binding</keyword>
<keyword evidence="10" id="KW-1185">Reference proteome</keyword>
<dbReference type="InterPro" id="IPR013249">
    <property type="entry name" value="RNA_pol_sigma70_r4_t2"/>
</dbReference>
<dbReference type="NCBIfam" id="TIGR02937">
    <property type="entry name" value="sigma70-ECF"/>
    <property type="match status" value="1"/>
</dbReference>
<organism evidence="9 10">
    <name type="scientific">Sphaerisporangium flaviroseum</name>
    <dbReference type="NCBI Taxonomy" id="509199"/>
    <lineage>
        <taxon>Bacteria</taxon>
        <taxon>Bacillati</taxon>
        <taxon>Actinomycetota</taxon>
        <taxon>Actinomycetes</taxon>
        <taxon>Streptosporangiales</taxon>
        <taxon>Streptosporangiaceae</taxon>
        <taxon>Sphaerisporangium</taxon>
    </lineage>
</organism>
<name>A0ABP7HGW7_9ACTN</name>
<evidence type="ECO:0000256" key="1">
    <source>
        <dbReference type="ARBA" id="ARBA00010641"/>
    </source>
</evidence>
<dbReference type="NCBIfam" id="TIGR02983">
    <property type="entry name" value="SigE-fam_strep"/>
    <property type="match status" value="1"/>
</dbReference>
<dbReference type="InterPro" id="IPR013324">
    <property type="entry name" value="RNA_pol_sigma_r3/r4-like"/>
</dbReference>
<gene>
    <name evidence="9" type="ORF">GCM10022226_12130</name>
</gene>
<evidence type="ECO:0000256" key="6">
    <source>
        <dbReference type="SAM" id="MobiDB-lite"/>
    </source>
</evidence>
<accession>A0ABP7HGW7</accession>
<keyword evidence="3" id="KW-0731">Sigma factor</keyword>
<dbReference type="Gene3D" id="1.10.10.10">
    <property type="entry name" value="Winged helix-like DNA-binding domain superfamily/Winged helix DNA-binding domain"/>
    <property type="match status" value="1"/>
</dbReference>
<dbReference type="InterPro" id="IPR013325">
    <property type="entry name" value="RNA_pol_sigma_r2"/>
</dbReference>
<keyword evidence="5" id="KW-0804">Transcription</keyword>
<evidence type="ECO:0000259" key="8">
    <source>
        <dbReference type="Pfam" id="PF08281"/>
    </source>
</evidence>
<evidence type="ECO:0000313" key="9">
    <source>
        <dbReference type="EMBL" id="GAA3794348.1"/>
    </source>
</evidence>